<dbReference type="Proteomes" id="UP000030671">
    <property type="component" value="Unassembled WGS sequence"/>
</dbReference>
<dbReference type="HOGENOM" id="CLU_1759042_0_0_1"/>
<protein>
    <submittedName>
        <fullName evidence="2">Uncharacterized protein</fullName>
    </submittedName>
</protein>
<dbReference type="EMBL" id="KI925457">
    <property type="protein sequence ID" value="ETW83327.1"/>
    <property type="molecule type" value="Genomic_DNA"/>
</dbReference>
<sequence>MAPSDSSLSQEAQKATSREASRQRACVVERRSPARRVVGCGLRGVYCALAQLVPTLLVCVLGKAVSGHSIDQRFGGFFLQPKRISGDGGGRAGAQFARDHQRGPLQAKDVGVFHSPNGHCRAVGRLFLIITPAERATKQQIRCASARG</sequence>
<accession>W4KBU4</accession>
<dbReference type="AlphaFoldDB" id="W4KBU4"/>
<gene>
    <name evidence="2" type="ORF">HETIRDRAFT_433882</name>
</gene>
<dbReference type="InParanoid" id="W4KBU4"/>
<dbReference type="GeneID" id="20674708"/>
<dbReference type="KEGG" id="hir:HETIRDRAFT_433882"/>
<feature type="compositionally biased region" description="Basic and acidic residues" evidence="1">
    <location>
        <begin position="16"/>
        <end position="25"/>
    </location>
</feature>
<evidence type="ECO:0000313" key="2">
    <source>
        <dbReference type="EMBL" id="ETW83327.1"/>
    </source>
</evidence>
<evidence type="ECO:0000256" key="1">
    <source>
        <dbReference type="SAM" id="MobiDB-lite"/>
    </source>
</evidence>
<evidence type="ECO:0000313" key="3">
    <source>
        <dbReference type="Proteomes" id="UP000030671"/>
    </source>
</evidence>
<name>W4KBU4_HETIT</name>
<proteinExistence type="predicted"/>
<keyword evidence="3" id="KW-1185">Reference proteome</keyword>
<feature type="compositionally biased region" description="Polar residues" evidence="1">
    <location>
        <begin position="1"/>
        <end position="15"/>
    </location>
</feature>
<dbReference type="RefSeq" id="XP_009545594.1">
    <property type="nucleotide sequence ID" value="XM_009547299.1"/>
</dbReference>
<feature type="region of interest" description="Disordered" evidence="1">
    <location>
        <begin position="1"/>
        <end position="25"/>
    </location>
</feature>
<reference evidence="2 3" key="1">
    <citation type="journal article" date="2012" name="New Phytol.">
        <title>Insight into trade-off between wood decay and parasitism from the genome of a fungal forest pathogen.</title>
        <authorList>
            <person name="Olson A."/>
            <person name="Aerts A."/>
            <person name="Asiegbu F."/>
            <person name="Belbahri L."/>
            <person name="Bouzid O."/>
            <person name="Broberg A."/>
            <person name="Canback B."/>
            <person name="Coutinho P.M."/>
            <person name="Cullen D."/>
            <person name="Dalman K."/>
            <person name="Deflorio G."/>
            <person name="van Diepen L.T."/>
            <person name="Dunand C."/>
            <person name="Duplessis S."/>
            <person name="Durling M."/>
            <person name="Gonthier P."/>
            <person name="Grimwood J."/>
            <person name="Fossdal C.G."/>
            <person name="Hansson D."/>
            <person name="Henrissat B."/>
            <person name="Hietala A."/>
            <person name="Himmelstrand K."/>
            <person name="Hoffmeister D."/>
            <person name="Hogberg N."/>
            <person name="James T.Y."/>
            <person name="Karlsson M."/>
            <person name="Kohler A."/>
            <person name="Kues U."/>
            <person name="Lee Y.H."/>
            <person name="Lin Y.C."/>
            <person name="Lind M."/>
            <person name="Lindquist E."/>
            <person name="Lombard V."/>
            <person name="Lucas S."/>
            <person name="Lunden K."/>
            <person name="Morin E."/>
            <person name="Murat C."/>
            <person name="Park J."/>
            <person name="Raffaello T."/>
            <person name="Rouze P."/>
            <person name="Salamov A."/>
            <person name="Schmutz J."/>
            <person name="Solheim H."/>
            <person name="Stahlberg J."/>
            <person name="Velez H."/>
            <person name="de Vries R.P."/>
            <person name="Wiebenga A."/>
            <person name="Woodward S."/>
            <person name="Yakovlev I."/>
            <person name="Garbelotto M."/>
            <person name="Martin F."/>
            <person name="Grigoriev I.V."/>
            <person name="Stenlid J."/>
        </authorList>
    </citation>
    <scope>NUCLEOTIDE SEQUENCE [LARGE SCALE GENOMIC DNA]</scope>
    <source>
        <strain evidence="2 3">TC 32-1</strain>
    </source>
</reference>
<organism evidence="2 3">
    <name type="scientific">Heterobasidion irregulare (strain TC 32-1)</name>
    <dbReference type="NCBI Taxonomy" id="747525"/>
    <lineage>
        <taxon>Eukaryota</taxon>
        <taxon>Fungi</taxon>
        <taxon>Dikarya</taxon>
        <taxon>Basidiomycota</taxon>
        <taxon>Agaricomycotina</taxon>
        <taxon>Agaricomycetes</taxon>
        <taxon>Russulales</taxon>
        <taxon>Bondarzewiaceae</taxon>
        <taxon>Heterobasidion</taxon>
        <taxon>Heterobasidion annosum species complex</taxon>
    </lineage>
</organism>